<dbReference type="SUPFAM" id="SSF53383">
    <property type="entry name" value="PLP-dependent transferases"/>
    <property type="match status" value="1"/>
</dbReference>
<protein>
    <submittedName>
        <fullName evidence="7">Aminotransferase class V-fold PLP-dependent enzyme</fullName>
    </submittedName>
</protein>
<evidence type="ECO:0000313" key="8">
    <source>
        <dbReference type="Proteomes" id="UP000594749"/>
    </source>
</evidence>
<dbReference type="PIRSF" id="PIRSF001434">
    <property type="entry name" value="CGS"/>
    <property type="match status" value="1"/>
</dbReference>
<dbReference type="Gene3D" id="3.90.1150.10">
    <property type="entry name" value="Aspartate Aminotransferase, domain 1"/>
    <property type="match status" value="1"/>
</dbReference>
<dbReference type="InterPro" id="IPR015421">
    <property type="entry name" value="PyrdxlP-dep_Trfase_major"/>
</dbReference>
<dbReference type="CDD" id="cd00614">
    <property type="entry name" value="CGS_like"/>
    <property type="match status" value="1"/>
</dbReference>
<dbReference type="FunFam" id="3.90.1150.10:FF:000033">
    <property type="entry name" value="Cystathionine gamma-synthase"/>
    <property type="match status" value="1"/>
</dbReference>
<dbReference type="InterPro" id="IPR000277">
    <property type="entry name" value="Cys/Met-Metab_PyrdxlP-dep_enz"/>
</dbReference>
<comment type="cofactor">
    <cofactor evidence="1 6">
        <name>pyridoxal 5'-phosphate</name>
        <dbReference type="ChEBI" id="CHEBI:597326"/>
    </cofactor>
</comment>
<dbReference type="InterPro" id="IPR015424">
    <property type="entry name" value="PyrdxlP-dep_Trfase"/>
</dbReference>
<evidence type="ECO:0000256" key="4">
    <source>
        <dbReference type="ARBA" id="ARBA00022898"/>
    </source>
</evidence>
<dbReference type="Pfam" id="PF01053">
    <property type="entry name" value="Cys_Met_Meta_PP"/>
    <property type="match status" value="1"/>
</dbReference>
<dbReference type="GO" id="GO:0030170">
    <property type="term" value="F:pyridoxal phosphate binding"/>
    <property type="evidence" value="ECO:0007669"/>
    <property type="project" value="InterPro"/>
</dbReference>
<evidence type="ECO:0000256" key="1">
    <source>
        <dbReference type="ARBA" id="ARBA00001933"/>
    </source>
</evidence>
<proteinExistence type="inferred from homology"/>
<keyword evidence="3 7" id="KW-0808">Transferase</keyword>
<feature type="modified residue" description="N6-(pyridoxal phosphate)lysine" evidence="5">
    <location>
        <position position="204"/>
    </location>
</feature>
<dbReference type="GO" id="GO:0004124">
    <property type="term" value="F:cysteine synthase activity"/>
    <property type="evidence" value="ECO:0007669"/>
    <property type="project" value="TreeGrafter"/>
</dbReference>
<dbReference type="NCBIfam" id="TIGR01326">
    <property type="entry name" value="OAH_OAS_sulfhy"/>
    <property type="match status" value="1"/>
</dbReference>
<dbReference type="OrthoDB" id="9805807at2"/>
<organism evidence="7 8">
    <name type="scientific">Campylobacter corcagiensis</name>
    <dbReference type="NCBI Taxonomy" id="1448857"/>
    <lineage>
        <taxon>Bacteria</taxon>
        <taxon>Pseudomonadati</taxon>
        <taxon>Campylobacterota</taxon>
        <taxon>Epsilonproteobacteria</taxon>
        <taxon>Campylobacterales</taxon>
        <taxon>Campylobacteraceae</taxon>
        <taxon>Campylobacter</taxon>
    </lineage>
</organism>
<dbReference type="PANTHER" id="PTHR43797:SF2">
    <property type="entry name" value="HOMOCYSTEINE_CYSTEINE SYNTHASE"/>
    <property type="match status" value="1"/>
</dbReference>
<dbReference type="Gene3D" id="3.40.640.10">
    <property type="entry name" value="Type I PLP-dependent aspartate aminotransferase-like (Major domain)"/>
    <property type="match status" value="1"/>
</dbReference>
<gene>
    <name evidence="7" type="ORF">IMC76_00555</name>
</gene>
<dbReference type="GO" id="GO:0071269">
    <property type="term" value="P:L-homocysteine biosynthetic process"/>
    <property type="evidence" value="ECO:0007669"/>
    <property type="project" value="TreeGrafter"/>
</dbReference>
<dbReference type="GO" id="GO:0005737">
    <property type="term" value="C:cytoplasm"/>
    <property type="evidence" value="ECO:0007669"/>
    <property type="project" value="TreeGrafter"/>
</dbReference>
<evidence type="ECO:0000313" key="7">
    <source>
        <dbReference type="EMBL" id="QOQ87345.1"/>
    </source>
</evidence>
<keyword evidence="7" id="KW-0032">Aminotransferase</keyword>
<dbReference type="GO" id="GO:0003961">
    <property type="term" value="F:O-acetylhomoserine aminocarboxypropyltransferase activity"/>
    <property type="evidence" value="ECO:0007669"/>
    <property type="project" value="TreeGrafter"/>
</dbReference>
<dbReference type="InterPro" id="IPR006235">
    <property type="entry name" value="OAc-hSer/O-AcSer_sulfhydrylase"/>
</dbReference>
<dbReference type="PANTHER" id="PTHR43797">
    <property type="entry name" value="HOMOCYSTEINE/CYSTEINE SYNTHASE"/>
    <property type="match status" value="1"/>
</dbReference>
<keyword evidence="8" id="KW-1185">Reference proteome</keyword>
<dbReference type="GO" id="GO:0008483">
    <property type="term" value="F:transaminase activity"/>
    <property type="evidence" value="ECO:0007669"/>
    <property type="project" value="UniProtKB-KW"/>
</dbReference>
<dbReference type="GO" id="GO:0019346">
    <property type="term" value="P:transsulfuration"/>
    <property type="evidence" value="ECO:0007669"/>
    <property type="project" value="InterPro"/>
</dbReference>
<dbReference type="Proteomes" id="UP000594749">
    <property type="component" value="Chromosome"/>
</dbReference>
<dbReference type="InterPro" id="IPR015422">
    <property type="entry name" value="PyrdxlP-dep_Trfase_small"/>
</dbReference>
<keyword evidence="4 5" id="KW-0663">Pyridoxal phosphate</keyword>
<name>A0A7M1LIL6_9BACT</name>
<evidence type="ECO:0000256" key="2">
    <source>
        <dbReference type="ARBA" id="ARBA00009077"/>
    </source>
</evidence>
<reference evidence="7 8" key="1">
    <citation type="submission" date="2020-10" db="EMBL/GenBank/DDBJ databases">
        <title>Campylobacter and Helicobacter PacBio genomes.</title>
        <authorList>
            <person name="Lane C."/>
        </authorList>
    </citation>
    <scope>NUCLEOTIDE SEQUENCE [LARGE SCALE GENOMIC DNA]</scope>
    <source>
        <strain evidence="7 8">2016D-0077</strain>
    </source>
</reference>
<evidence type="ECO:0000256" key="5">
    <source>
        <dbReference type="PIRSR" id="PIRSR001434-2"/>
    </source>
</evidence>
<dbReference type="FunFam" id="3.40.640.10:FF:000046">
    <property type="entry name" value="Cystathionine gamma-lyase"/>
    <property type="match status" value="1"/>
</dbReference>
<evidence type="ECO:0000256" key="3">
    <source>
        <dbReference type="ARBA" id="ARBA00022679"/>
    </source>
</evidence>
<dbReference type="GO" id="GO:0006535">
    <property type="term" value="P:cysteine biosynthetic process from serine"/>
    <property type="evidence" value="ECO:0007669"/>
    <property type="project" value="TreeGrafter"/>
</dbReference>
<dbReference type="EMBL" id="CP063078">
    <property type="protein sequence ID" value="QOQ87345.1"/>
    <property type="molecule type" value="Genomic_DNA"/>
</dbReference>
<evidence type="ECO:0000256" key="6">
    <source>
        <dbReference type="RuleBase" id="RU362118"/>
    </source>
</evidence>
<dbReference type="RefSeq" id="WP_025803923.1">
    <property type="nucleotide sequence ID" value="NZ_CP053842.1"/>
</dbReference>
<accession>A0A7M1LIL6</accession>
<comment type="similarity">
    <text evidence="2 6">Belongs to the trans-sulfuration enzymes family.</text>
</comment>
<sequence length="423" mass="45809">MEKQTLALHSGYDSLSGYGTMAVPIYFNTAYNFGTADMAADRFTLKDLGYIYSRLSNPTTDVFQKRLAALEGGSAAVATSSGQAAVFATMANLVKSGDTILMSDKVYGGTVTLLTSSLANFGVKTKVFDAENTNELESLIDDTTKAILFETLSNPQISIADVDSIVSIANKYDIVTVADNTVLSPALYNPIKDGVDVVIHSASKYISGQGLSIAGAVVSSPKLNEKLKNNSRYPLYNEPDETYHGLVYSDFTDSFDIFSLRLVFRVLRDFGMTISPFNSFQLIQGLETLDLRMEKHSKNALEVAEFLANHPKVKSVTYPGLKNSKGNKIAKEKFKDGLSSGLLCFEVENYDIAKEISDKTKIFSVVVNIGDSKSIITHPASTTHSQLSQSELKTAGISSGLIRLSVGLESAKDLIADLKQALD</sequence>
<dbReference type="AlphaFoldDB" id="A0A7M1LIL6"/>